<dbReference type="EMBL" id="CABVII010000022">
    <property type="protein sequence ID" value="VVP33098.1"/>
    <property type="molecule type" value="Genomic_DNA"/>
</dbReference>
<dbReference type="RefSeq" id="WP_150784782.1">
    <property type="nucleotide sequence ID" value="NZ_CABVII010000022.1"/>
</dbReference>
<evidence type="ECO:0000313" key="1">
    <source>
        <dbReference type="EMBL" id="VVP33098.1"/>
    </source>
</evidence>
<dbReference type="OrthoDB" id="6862397at2"/>
<dbReference type="Pfam" id="PF11136">
    <property type="entry name" value="DUF2889"/>
    <property type="match status" value="1"/>
</dbReference>
<evidence type="ECO:0008006" key="3">
    <source>
        <dbReference type="Google" id="ProtNLM"/>
    </source>
</evidence>
<reference evidence="1 2" key="1">
    <citation type="submission" date="2019-09" db="EMBL/GenBank/DDBJ databases">
        <authorList>
            <person name="Chandra G."/>
            <person name="Truman W A."/>
        </authorList>
    </citation>
    <scope>NUCLEOTIDE SEQUENCE [LARGE SCALE GENOMIC DNA]</scope>
    <source>
        <strain evidence="1">PS862</strain>
    </source>
</reference>
<protein>
    <recommendedName>
        <fullName evidence="3">Molybdopterin-guanine dinucleotide biosynthesis protein MobB</fullName>
    </recommendedName>
</protein>
<evidence type="ECO:0000313" key="2">
    <source>
        <dbReference type="Proteomes" id="UP000385207"/>
    </source>
</evidence>
<gene>
    <name evidence="1" type="ORF">PS862_04478</name>
</gene>
<organism evidence="1 2">
    <name type="scientific">Pseudomonas fluorescens</name>
    <dbReference type="NCBI Taxonomy" id="294"/>
    <lineage>
        <taxon>Bacteria</taxon>
        <taxon>Pseudomonadati</taxon>
        <taxon>Pseudomonadota</taxon>
        <taxon>Gammaproteobacteria</taxon>
        <taxon>Pseudomonadales</taxon>
        <taxon>Pseudomonadaceae</taxon>
        <taxon>Pseudomonas</taxon>
    </lineage>
</organism>
<proteinExistence type="predicted"/>
<accession>A0A5E7N7D1</accession>
<dbReference type="InterPro" id="IPR021312">
    <property type="entry name" value="DUF2889"/>
</dbReference>
<dbReference type="Proteomes" id="UP000385207">
    <property type="component" value="Unassembled WGS sequence"/>
</dbReference>
<sequence length="190" mass="20827">MTTTTADSLTRTLLHTREIVCKGYQRSDGLFDIEGRLLDLTNEPTDLPFHTVPSGGAIHDMRLVMTVDADMQIQHIEATTAVGASRFCGEISSAYDGLRGLKITAGFKQKMKAIVGGVKGCTHLTELLERMATTAMQTVFSTYRAEASRQRSSGTQRVVAVRPWVIGTCHAYREDGDAVRLLWPQGLPKA</sequence>
<name>A0A5E7N7D1_PSEFL</name>
<dbReference type="AlphaFoldDB" id="A0A5E7N7D1"/>